<keyword evidence="1" id="KW-0812">Transmembrane</keyword>
<organism evidence="2 3">
    <name type="scientific">candidate division WOR-3 bacterium</name>
    <dbReference type="NCBI Taxonomy" id="2052148"/>
    <lineage>
        <taxon>Bacteria</taxon>
        <taxon>Bacteria division WOR-3</taxon>
    </lineage>
</organism>
<dbReference type="EMBL" id="DMZY01000184">
    <property type="protein sequence ID" value="HAV92773.1"/>
    <property type="molecule type" value="Genomic_DNA"/>
</dbReference>
<comment type="caution">
    <text evidence="2">The sequence shown here is derived from an EMBL/GenBank/DDBJ whole genome shotgun (WGS) entry which is preliminary data.</text>
</comment>
<protein>
    <submittedName>
        <fullName evidence="2">Uncharacterized protein</fullName>
    </submittedName>
</protein>
<name>A0A350HB57_UNCW3</name>
<evidence type="ECO:0000256" key="1">
    <source>
        <dbReference type="SAM" id="Phobius"/>
    </source>
</evidence>
<feature type="non-terminal residue" evidence="2">
    <location>
        <position position="1"/>
    </location>
</feature>
<keyword evidence="1" id="KW-1133">Transmembrane helix</keyword>
<dbReference type="AlphaFoldDB" id="A0A350HB57"/>
<feature type="transmembrane region" description="Helical" evidence="1">
    <location>
        <begin position="6"/>
        <end position="26"/>
    </location>
</feature>
<gene>
    <name evidence="2" type="ORF">DCW38_06295</name>
</gene>
<sequence length="73" mass="8361">IVFILTLFIFINICASNIPIIFVHGIKSKPYPFFIGEESTNIGGWSIWNPQKANYIIEHTTSMTDIIDMHYKG</sequence>
<dbReference type="Proteomes" id="UP000264062">
    <property type="component" value="Unassembled WGS sequence"/>
</dbReference>
<proteinExistence type="predicted"/>
<reference evidence="2 3" key="1">
    <citation type="journal article" date="2018" name="Nat. Biotechnol.">
        <title>A standardized bacterial taxonomy based on genome phylogeny substantially revises the tree of life.</title>
        <authorList>
            <person name="Parks D.H."/>
            <person name="Chuvochina M."/>
            <person name="Waite D.W."/>
            <person name="Rinke C."/>
            <person name="Skarshewski A."/>
            <person name="Chaumeil P.A."/>
            <person name="Hugenholtz P."/>
        </authorList>
    </citation>
    <scope>NUCLEOTIDE SEQUENCE [LARGE SCALE GENOMIC DNA]</scope>
    <source>
        <strain evidence="2">UBA9956</strain>
    </source>
</reference>
<keyword evidence="1" id="KW-0472">Membrane</keyword>
<evidence type="ECO:0000313" key="2">
    <source>
        <dbReference type="EMBL" id="HAV92773.1"/>
    </source>
</evidence>
<evidence type="ECO:0000313" key="3">
    <source>
        <dbReference type="Proteomes" id="UP000264062"/>
    </source>
</evidence>
<accession>A0A350HB57</accession>